<dbReference type="PROSITE" id="PS50181">
    <property type="entry name" value="FBOX"/>
    <property type="match status" value="1"/>
</dbReference>
<feature type="repeat" description="WD" evidence="6">
    <location>
        <begin position="344"/>
        <end position="383"/>
    </location>
</feature>
<feature type="repeat" description="WD" evidence="6">
    <location>
        <begin position="465"/>
        <end position="506"/>
    </location>
</feature>
<dbReference type="EMBL" id="ML978121">
    <property type="protein sequence ID" value="KAF2104131.1"/>
    <property type="molecule type" value="Genomic_DNA"/>
</dbReference>
<dbReference type="Gene3D" id="2.130.10.10">
    <property type="entry name" value="YVTN repeat-like/Quinoprotein amine dehydrogenase"/>
    <property type="match status" value="4"/>
</dbReference>
<dbReference type="InterPro" id="IPR020472">
    <property type="entry name" value="WD40_PAC1"/>
</dbReference>
<dbReference type="InterPro" id="IPR001810">
    <property type="entry name" value="F-box_dom"/>
</dbReference>
<evidence type="ECO:0000313" key="10">
    <source>
        <dbReference type="Proteomes" id="UP000799772"/>
    </source>
</evidence>
<evidence type="ECO:0000256" key="5">
    <source>
        <dbReference type="ARBA" id="ARBA00022786"/>
    </source>
</evidence>
<evidence type="ECO:0000256" key="1">
    <source>
        <dbReference type="ARBA" id="ARBA00004906"/>
    </source>
</evidence>
<evidence type="ECO:0000313" key="9">
    <source>
        <dbReference type="EMBL" id="KAF2104131.1"/>
    </source>
</evidence>
<dbReference type="InterPro" id="IPR001680">
    <property type="entry name" value="WD40_rpt"/>
</dbReference>
<keyword evidence="4" id="KW-0677">Repeat</keyword>
<evidence type="ECO:0000256" key="3">
    <source>
        <dbReference type="ARBA" id="ARBA00022574"/>
    </source>
</evidence>
<dbReference type="Proteomes" id="UP000799772">
    <property type="component" value="Unassembled WGS sequence"/>
</dbReference>
<feature type="repeat" description="WD" evidence="6">
    <location>
        <begin position="620"/>
        <end position="659"/>
    </location>
</feature>
<feature type="repeat" description="WD" evidence="6">
    <location>
        <begin position="426"/>
        <end position="465"/>
    </location>
</feature>
<dbReference type="PROSITE" id="PS00678">
    <property type="entry name" value="WD_REPEATS_1"/>
    <property type="match status" value="3"/>
</dbReference>
<feature type="region of interest" description="Disordered" evidence="7">
    <location>
        <begin position="537"/>
        <end position="595"/>
    </location>
</feature>
<dbReference type="SMART" id="SM00256">
    <property type="entry name" value="FBOX"/>
    <property type="match status" value="1"/>
</dbReference>
<evidence type="ECO:0000256" key="7">
    <source>
        <dbReference type="SAM" id="MobiDB-lite"/>
    </source>
</evidence>
<evidence type="ECO:0000259" key="8">
    <source>
        <dbReference type="PROSITE" id="PS50181"/>
    </source>
</evidence>
<dbReference type="OrthoDB" id="5580488at2759"/>
<dbReference type="PROSITE" id="PS50082">
    <property type="entry name" value="WD_REPEATS_2"/>
    <property type="match status" value="6"/>
</dbReference>
<feature type="domain" description="F-box" evidence="8">
    <location>
        <begin position="165"/>
        <end position="211"/>
    </location>
</feature>
<dbReference type="PROSITE" id="PS50294">
    <property type="entry name" value="WD_REPEATS_REGION"/>
    <property type="match status" value="3"/>
</dbReference>
<sequence length="708" mass="78794">MEDSHTALHPEHDTGRSRYRRGSFDDDKNADPKDGQIAISSTSKAAGKMVAPFLAKHIPEQYNPLGGKHSPPMTPIDGHTNTKYCYRHRPDLKCRRQANEPTMDSLQHDLSALSKQDQQGITHVWSLFSAAPSKQRELMLQGILAQCCFPQLSMISASIRDLIKIDFLYALPPELGFKILCYLDTISLCKAAQVSRTWRALADDDVVWHKMCEQHIDRKCTKCGWGLPLLERKRLRTEKRQMQLRAAGRGLNNWSPNITPVPESLPGSRESSVGPSVAPTATKRTYPGGLPSPELTNKRVCTESLRADTPDSSGERKRPWKEVYKARFKVGTNWKYGRCRTRVFKGHTDGVMALQFDDNILATGSYDKHIRIWNIRTGECLRILKGHESGIRCLQFDSDTGVLMSGGLDKTIRVWNWRTGELLRTMTGHSGGIICINFAHGIIASGSQDHTVRVYDTKRQETYVLKDHTDWVNSVKLDIPSHTILTASDDCTVKLWDLESKQCIRTFEGHVGQVQQVIWMAPEFELDECDLAELASADGHDTDTDGDDAMVNDDPDNPWHDDQASGCHTASNPITPLFPGSDAHSRNPDRPSPPRYMLTGALDSTIRLWDVSTGKCLRTFFGHLEGIWALAADTLRVVSGAEDRMVKVWDPKTGMCESTFVGHAAPVTCIGLSDSRLVSGSEDCDVRVLEFGEREAEGAALGDEIGSG</sequence>
<dbReference type="FunFam" id="1.20.1280.50:FF:000016">
    <property type="entry name" value="E3 ubiquitin ligase complex SCF subunit sconB"/>
    <property type="match status" value="1"/>
</dbReference>
<name>A0A9P4ITR8_9PEZI</name>
<dbReference type="SUPFAM" id="SSF50978">
    <property type="entry name" value="WD40 repeat-like"/>
    <property type="match status" value="1"/>
</dbReference>
<dbReference type="CDD" id="cd22147">
    <property type="entry name" value="F-box_SpPof1-like"/>
    <property type="match status" value="1"/>
</dbReference>
<comment type="caution">
    <text evidence="9">The sequence shown here is derived from an EMBL/GenBank/DDBJ whole genome shotgun (WGS) entry which is preliminary data.</text>
</comment>
<dbReference type="InterPro" id="IPR036047">
    <property type="entry name" value="F-box-like_dom_sf"/>
</dbReference>
<feature type="region of interest" description="Disordered" evidence="7">
    <location>
        <begin position="1"/>
        <end position="36"/>
    </location>
</feature>
<evidence type="ECO:0000256" key="6">
    <source>
        <dbReference type="PROSITE-ProRule" id="PRU00221"/>
    </source>
</evidence>
<evidence type="ECO:0000256" key="4">
    <source>
        <dbReference type="ARBA" id="ARBA00022737"/>
    </source>
</evidence>
<dbReference type="SMART" id="SM00320">
    <property type="entry name" value="WD40"/>
    <property type="match status" value="7"/>
</dbReference>
<accession>A0A9P4ITR8</accession>
<dbReference type="Pfam" id="PF12937">
    <property type="entry name" value="F-box-like"/>
    <property type="match status" value="1"/>
</dbReference>
<feature type="region of interest" description="Disordered" evidence="7">
    <location>
        <begin position="255"/>
        <end position="293"/>
    </location>
</feature>
<comment type="pathway">
    <text evidence="1">Protein modification; protein ubiquitination.</text>
</comment>
<dbReference type="Pfam" id="PF00400">
    <property type="entry name" value="WD40"/>
    <property type="match status" value="6"/>
</dbReference>
<dbReference type="InterPro" id="IPR015943">
    <property type="entry name" value="WD40/YVTN_repeat-like_dom_sf"/>
</dbReference>
<dbReference type="SUPFAM" id="SSF81383">
    <property type="entry name" value="F-box domain"/>
    <property type="match status" value="1"/>
</dbReference>
<gene>
    <name evidence="9" type="ORF">NA57DRAFT_30420</name>
</gene>
<evidence type="ECO:0000256" key="2">
    <source>
        <dbReference type="ARBA" id="ARBA00007968"/>
    </source>
</evidence>
<feature type="repeat" description="WD" evidence="6">
    <location>
        <begin position="384"/>
        <end position="425"/>
    </location>
</feature>
<dbReference type="InterPro" id="IPR051075">
    <property type="entry name" value="SCF_subunit_WD-repeat"/>
</dbReference>
<dbReference type="AlphaFoldDB" id="A0A9P4ITR8"/>
<dbReference type="InterPro" id="IPR036322">
    <property type="entry name" value="WD40_repeat_dom_sf"/>
</dbReference>
<feature type="compositionally biased region" description="Basic and acidic residues" evidence="7">
    <location>
        <begin position="1"/>
        <end position="34"/>
    </location>
</feature>
<protein>
    <submittedName>
        <fullName evidence="9">WD40 repeat-like protein</fullName>
    </submittedName>
</protein>
<dbReference type="PRINTS" id="PR00320">
    <property type="entry name" value="GPROTEINBRPT"/>
</dbReference>
<dbReference type="PANTHER" id="PTHR19872">
    <property type="entry name" value="UBIQUITIN LIGASE SPECIFICITY FACTOR/HREP PROTEIN"/>
    <property type="match status" value="1"/>
</dbReference>
<dbReference type="InterPro" id="IPR019775">
    <property type="entry name" value="WD40_repeat_CS"/>
</dbReference>
<feature type="compositionally biased region" description="Acidic residues" evidence="7">
    <location>
        <begin position="544"/>
        <end position="556"/>
    </location>
</feature>
<keyword evidence="5" id="KW-0833">Ubl conjugation pathway</keyword>
<proteinExistence type="inferred from homology"/>
<dbReference type="Gene3D" id="1.20.1280.50">
    <property type="match status" value="1"/>
</dbReference>
<keyword evidence="10" id="KW-1185">Reference proteome</keyword>
<feature type="repeat" description="WD" evidence="6">
    <location>
        <begin position="595"/>
        <end position="619"/>
    </location>
</feature>
<comment type="similarity">
    <text evidence="2">Belongs to the WD repeat MET30/SCONB/SCON-2 family.</text>
</comment>
<dbReference type="PANTHER" id="PTHR19872:SF9">
    <property type="entry name" value="UBIQUITIN-BINDING SDF UBIQUITIN LIGASE COMPLEX SUBUNIT"/>
    <property type="match status" value="1"/>
</dbReference>
<keyword evidence="3 6" id="KW-0853">WD repeat</keyword>
<organism evidence="9 10">
    <name type="scientific">Rhizodiscina lignyota</name>
    <dbReference type="NCBI Taxonomy" id="1504668"/>
    <lineage>
        <taxon>Eukaryota</taxon>
        <taxon>Fungi</taxon>
        <taxon>Dikarya</taxon>
        <taxon>Ascomycota</taxon>
        <taxon>Pezizomycotina</taxon>
        <taxon>Dothideomycetes</taxon>
        <taxon>Pleosporomycetidae</taxon>
        <taxon>Aulographales</taxon>
        <taxon>Rhizodiscinaceae</taxon>
        <taxon>Rhizodiscina</taxon>
    </lineage>
</organism>
<dbReference type="CDD" id="cd00200">
    <property type="entry name" value="WD40"/>
    <property type="match status" value="1"/>
</dbReference>
<reference evidence="9" key="1">
    <citation type="journal article" date="2020" name="Stud. Mycol.">
        <title>101 Dothideomycetes genomes: a test case for predicting lifestyles and emergence of pathogens.</title>
        <authorList>
            <person name="Haridas S."/>
            <person name="Albert R."/>
            <person name="Binder M."/>
            <person name="Bloem J."/>
            <person name="Labutti K."/>
            <person name="Salamov A."/>
            <person name="Andreopoulos B."/>
            <person name="Baker S."/>
            <person name="Barry K."/>
            <person name="Bills G."/>
            <person name="Bluhm B."/>
            <person name="Cannon C."/>
            <person name="Castanera R."/>
            <person name="Culley D."/>
            <person name="Daum C."/>
            <person name="Ezra D."/>
            <person name="Gonzalez J."/>
            <person name="Henrissat B."/>
            <person name="Kuo A."/>
            <person name="Liang C."/>
            <person name="Lipzen A."/>
            <person name="Lutzoni F."/>
            <person name="Magnuson J."/>
            <person name="Mondo S."/>
            <person name="Nolan M."/>
            <person name="Ohm R."/>
            <person name="Pangilinan J."/>
            <person name="Park H.-J."/>
            <person name="Ramirez L."/>
            <person name="Alfaro M."/>
            <person name="Sun H."/>
            <person name="Tritt A."/>
            <person name="Yoshinaga Y."/>
            <person name="Zwiers L.-H."/>
            <person name="Turgeon B."/>
            <person name="Goodwin S."/>
            <person name="Spatafora J."/>
            <person name="Crous P."/>
            <person name="Grigoriev I."/>
        </authorList>
    </citation>
    <scope>NUCLEOTIDE SEQUENCE</scope>
    <source>
        <strain evidence="9">CBS 133067</strain>
    </source>
</reference>